<dbReference type="PANTHER" id="PTHR30319">
    <property type="entry name" value="PHENYLACETIC ACID REGULATOR-RELATED TRANSCRIPTIONAL REPRESSOR"/>
    <property type="match status" value="1"/>
</dbReference>
<organism evidence="3 4">
    <name type="scientific">Sinanaerobacter chloroacetimidivorans</name>
    <dbReference type="NCBI Taxonomy" id="2818044"/>
    <lineage>
        <taxon>Bacteria</taxon>
        <taxon>Bacillati</taxon>
        <taxon>Bacillota</taxon>
        <taxon>Clostridia</taxon>
        <taxon>Peptostreptococcales</taxon>
        <taxon>Anaerovoracaceae</taxon>
        <taxon>Sinanaerobacter</taxon>
    </lineage>
</organism>
<dbReference type="Gene3D" id="1.10.10.10">
    <property type="entry name" value="Winged helix-like DNA-binding domain superfamily/Winged helix DNA-binding domain"/>
    <property type="match status" value="1"/>
</dbReference>
<accession>A0A8J7W801</accession>
<feature type="domain" description="Transcriptional repressor PaaX-like N-terminal" evidence="1">
    <location>
        <begin position="11"/>
        <end position="78"/>
    </location>
</feature>
<feature type="domain" description="Transcriptional repressor PaaX-like central Cas2-like" evidence="2">
    <location>
        <begin position="104"/>
        <end position="166"/>
    </location>
</feature>
<dbReference type="Pfam" id="PF20803">
    <property type="entry name" value="PaaX_M"/>
    <property type="match status" value="1"/>
</dbReference>
<evidence type="ECO:0008006" key="5">
    <source>
        <dbReference type="Google" id="ProtNLM"/>
    </source>
</evidence>
<evidence type="ECO:0000259" key="2">
    <source>
        <dbReference type="Pfam" id="PF20803"/>
    </source>
</evidence>
<dbReference type="RefSeq" id="WP_227020698.1">
    <property type="nucleotide sequence ID" value="NZ_JAGSND010000038.1"/>
</dbReference>
<dbReference type="EMBL" id="JAGSND010000038">
    <property type="protein sequence ID" value="MBR0600616.1"/>
    <property type="molecule type" value="Genomic_DNA"/>
</dbReference>
<dbReference type="PANTHER" id="PTHR30319:SF1">
    <property type="entry name" value="TRANSCRIPTIONAL REPRESSOR PAAX"/>
    <property type="match status" value="1"/>
</dbReference>
<evidence type="ECO:0000259" key="1">
    <source>
        <dbReference type="Pfam" id="PF07848"/>
    </source>
</evidence>
<evidence type="ECO:0000313" key="4">
    <source>
        <dbReference type="Proteomes" id="UP000675664"/>
    </source>
</evidence>
<dbReference type="AlphaFoldDB" id="A0A8J7W801"/>
<sequence length="282" mass="33225">MDLILRKNDSATSLLLFIYNHYVTETSNDRLKLSSLLEILKVFDKNESAIRMSLSRAVKSNVLVNSREDGDVYYTLSHLGRESIESWNKGVNSYWRRYHLRHLPWNGKWYLINIEFPDDKKQKSEMIDQLHQIGFSFPNSKIGISPYDFRNEVDTLTKKYGMEKDILEMYGDMYIKKEMKEFLEEVYHIEILKKRYEEFIGKWSGKFQELKEECRKDHFVGNGLALPVLHELGWQFFSIAANDAVLPIDLYPLWEGDRAAAIMKDLKGLLLEASIKYLVKFK</sequence>
<proteinExistence type="predicted"/>
<dbReference type="InterPro" id="IPR036388">
    <property type="entry name" value="WH-like_DNA-bd_sf"/>
</dbReference>
<name>A0A8J7W801_9FIRM</name>
<dbReference type="Pfam" id="PF07848">
    <property type="entry name" value="PaaX"/>
    <property type="match status" value="1"/>
</dbReference>
<dbReference type="InterPro" id="IPR011965">
    <property type="entry name" value="PaaX_trns_reg"/>
</dbReference>
<dbReference type="InterPro" id="IPR012906">
    <property type="entry name" value="PaaX-like_N"/>
</dbReference>
<reference evidence="3" key="1">
    <citation type="submission" date="2021-04" db="EMBL/GenBank/DDBJ databases">
        <title>Sinoanaerobacter chloroacetimidivorans sp. nov., an obligate anaerobic bacterium isolated from anaerobic sludge.</title>
        <authorList>
            <person name="Bao Y."/>
        </authorList>
    </citation>
    <scope>NUCLEOTIDE SEQUENCE</scope>
    <source>
        <strain evidence="3">BAD-6</strain>
    </source>
</reference>
<dbReference type="PIRSF" id="PIRSF020623">
    <property type="entry name" value="PaaX"/>
    <property type="match status" value="1"/>
</dbReference>
<dbReference type="Proteomes" id="UP000675664">
    <property type="component" value="Unassembled WGS sequence"/>
</dbReference>
<gene>
    <name evidence="3" type="ORF">KCX82_22355</name>
</gene>
<reference evidence="3" key="2">
    <citation type="submission" date="2021-04" db="EMBL/GenBank/DDBJ databases">
        <authorList>
            <person name="Liu J."/>
        </authorList>
    </citation>
    <scope>NUCLEOTIDE SEQUENCE</scope>
    <source>
        <strain evidence="3">BAD-6</strain>
    </source>
</reference>
<protein>
    <recommendedName>
        <fullName evidence="5">PaaX family transcriptional regulator</fullName>
    </recommendedName>
</protein>
<dbReference type="GO" id="GO:0006351">
    <property type="term" value="P:DNA-templated transcription"/>
    <property type="evidence" value="ECO:0007669"/>
    <property type="project" value="InterPro"/>
</dbReference>
<evidence type="ECO:0000313" key="3">
    <source>
        <dbReference type="EMBL" id="MBR0600616.1"/>
    </source>
</evidence>
<comment type="caution">
    <text evidence="3">The sequence shown here is derived from an EMBL/GenBank/DDBJ whole genome shotgun (WGS) entry which is preliminary data.</text>
</comment>
<dbReference type="InterPro" id="IPR048846">
    <property type="entry name" value="PaaX-like_central"/>
</dbReference>
<keyword evidence="4" id="KW-1185">Reference proteome</keyword>